<dbReference type="RefSeq" id="WP_228345410.1">
    <property type="nucleotide sequence ID" value="NZ_CP046056.1"/>
</dbReference>
<feature type="region of interest" description="Disordered" evidence="1">
    <location>
        <begin position="398"/>
        <end position="419"/>
    </location>
</feature>
<name>A0A9X7YP13_9GAMM</name>
<dbReference type="KEGG" id="vcw:GJQ55_12995"/>
<keyword evidence="3" id="KW-1185">Reference proteome</keyword>
<protein>
    <submittedName>
        <fullName evidence="2">Uncharacterized protein</fullName>
    </submittedName>
</protein>
<dbReference type="EMBL" id="CP046056">
    <property type="protein sequence ID" value="QQD25335.1"/>
    <property type="molecule type" value="Genomic_DNA"/>
</dbReference>
<feature type="compositionally biased region" description="Low complexity" evidence="1">
    <location>
        <begin position="51"/>
        <end position="62"/>
    </location>
</feature>
<gene>
    <name evidence="2" type="ORF">GJQ55_12995</name>
</gene>
<proteinExistence type="predicted"/>
<evidence type="ECO:0000256" key="1">
    <source>
        <dbReference type="SAM" id="MobiDB-lite"/>
    </source>
</evidence>
<reference evidence="2 3" key="1">
    <citation type="submission" date="2019-11" db="EMBL/GenBank/DDBJ databases">
        <title>Venatorbacter sp. nov. a predator of Campylobacter and other Gram-negative bacteria.</title>
        <authorList>
            <person name="Saeedi A."/>
            <person name="Cummings N.J."/>
            <person name="Connerton I.F."/>
            <person name="Connerton P.L."/>
        </authorList>
    </citation>
    <scope>NUCLEOTIDE SEQUENCE [LARGE SCALE GENOMIC DNA]</scope>
    <source>
        <strain evidence="2">XL5</strain>
    </source>
</reference>
<sequence length="454" mass="49797">MHIQRSAVQLSSLQQQATLASRVRSASVTETTNGNNTRGAELQLSRETREQQALQSSSQVSLGDEQTRYHSQQFLAQQLTESVTNLKVDISKLHSQVQEDRNGVRVEIRQITEVESAQQLSFEALGQVETSDGRRIDFMLALDLSRYQKEEQSALFRGNVKLVDPLMINLDGEPIALSDQTFDFDLNSDGDTEAIAQTARGTGYLAFDRNGNGKIDDGSELFGPQTGQGFAELAAYDEDGNGWIDSNDSLFPQLSLLMFEKGEPMLMSAADAGLGALYLGSASANYSLLDSAGEVQGSIRNSGVALSENGNVLLLQEVHLKVENQPDAGSDKLQTNLWPINRTPVLSIAANAEVGQMIGSRISSLNLQQWVAESMNGFNLADHRGPDLPQQYWASVPDTMQRPDEPRTLNTSPQDTDGQLQMLRATIETLRAMRQQASAGPLHQYQHIGRFGPR</sequence>
<feature type="compositionally biased region" description="Polar residues" evidence="1">
    <location>
        <begin position="24"/>
        <end position="38"/>
    </location>
</feature>
<dbReference type="PANTHER" id="PTHR39431">
    <property type="entry name" value="FRPA/C-RELATED PROTEIN"/>
    <property type="match status" value="1"/>
</dbReference>
<feature type="compositionally biased region" description="Polar residues" evidence="1">
    <location>
        <begin position="408"/>
        <end position="419"/>
    </location>
</feature>
<evidence type="ECO:0000313" key="2">
    <source>
        <dbReference type="EMBL" id="QQD25335.1"/>
    </source>
</evidence>
<dbReference type="Proteomes" id="UP000596074">
    <property type="component" value="Chromosome"/>
</dbReference>
<accession>A0A9X7YP13</accession>
<organism evidence="2 3">
    <name type="scientific">Venatoribacter cucullus</name>
    <dbReference type="NCBI Taxonomy" id="2661630"/>
    <lineage>
        <taxon>Bacteria</taxon>
        <taxon>Pseudomonadati</taxon>
        <taxon>Pseudomonadota</taxon>
        <taxon>Gammaproteobacteria</taxon>
        <taxon>Oceanospirillales</taxon>
        <taxon>Oceanospirillaceae</taxon>
        <taxon>Venatoribacter</taxon>
    </lineage>
</organism>
<dbReference type="PANTHER" id="PTHR39431:SF1">
    <property type="entry name" value="FRPA_C-RELATED PROTEIN"/>
    <property type="match status" value="1"/>
</dbReference>
<dbReference type="AlphaFoldDB" id="A0A9X7YP13"/>
<feature type="region of interest" description="Disordered" evidence="1">
    <location>
        <begin position="21"/>
        <end position="63"/>
    </location>
</feature>
<evidence type="ECO:0000313" key="3">
    <source>
        <dbReference type="Proteomes" id="UP000596074"/>
    </source>
</evidence>